<dbReference type="InterPro" id="IPR006084">
    <property type="entry name" value="XPG/Rad2"/>
</dbReference>
<dbReference type="Pfam" id="PF12247">
    <property type="entry name" value="MKT1_N"/>
    <property type="match status" value="1"/>
</dbReference>
<gene>
    <name evidence="4" type="ORF">C9374_005433</name>
</gene>
<dbReference type="Pfam" id="PF00752">
    <property type="entry name" value="XPG_N"/>
    <property type="match status" value="1"/>
</dbReference>
<dbReference type="GeneID" id="68097888"/>
<sequence length="721" mass="82288">MTIQGLSGFLIEKKYINTESLEYLRGCKIGIDGFHWLKLLYHEKHEPFQIATGGIPISLAYLVQTNLKQIKDAGITPVFVFNGINCVKKERSTGVYQSRTVSLKSAWGSYEKDQKSEAKMLFSRAQGNQILASPDTINALFDLFIENNVEFMRAPYLAWGQLGYMTDTNLVHGVMGDEELLMFDIPRVILSIDWTQKTFQYVEKQQILTSERVTNNQFLDAALLSGSYFFKGFSTPSPFQNNVKKEERFKTEIENIKAIGSAKAIFSMNHREDLSIPFLLNKYLIMHHPVLDFFTNTVVVMNRDELPRDFDEIVGERLPDEIYFLICHGLLSPQFVGNLVNGIFYEPSPLFDSEEYKEFIEVWKPIYSTSLNYLTSEMSDYFKQKGVVLIRYNSSDEHKLSEITIDRKPVNVFLDGLQFQITDAAISKHFQQQKLSYSKDCTSLGFALNWKPTPMKKNQPQEFSTVNEVKTFIHLKVLESLTYMKKPLQGSTDFLTAKGKALATAKIYVEQTLILIELAKMLTNTWRYEKPYAVEEKIANEEDVILITRVMSLVPLTFRRTGLSQSGWSGPIKLDLAIFYSIVKLLQTNIAHLYESILTAVYMSHNIASDSVASIMTSLRNLSSFSVDSNNTMGIVAHVLLTTPIEKLTPTLFKTHFLCCQTPFKEFKDKAIPFWQQSIGVLKKLAAGNNEYRGLAQRLDRANELLEERLKLVSPILSSLD</sequence>
<dbReference type="InterPro" id="IPR006085">
    <property type="entry name" value="XPG_DNA_repair_N"/>
</dbReference>
<evidence type="ECO:0000256" key="1">
    <source>
        <dbReference type="ARBA" id="ARBA00022845"/>
    </source>
</evidence>
<dbReference type="Gene3D" id="3.40.50.1010">
    <property type="entry name" value="5'-nuclease"/>
    <property type="match status" value="1"/>
</dbReference>
<evidence type="ECO:0000256" key="2">
    <source>
        <dbReference type="ARBA" id="ARBA00024023"/>
    </source>
</evidence>
<dbReference type="SMART" id="SM00485">
    <property type="entry name" value="XPGN"/>
    <property type="match status" value="1"/>
</dbReference>
<dbReference type="GO" id="GO:0017108">
    <property type="term" value="F:5'-flap endonuclease activity"/>
    <property type="evidence" value="ECO:0007669"/>
    <property type="project" value="TreeGrafter"/>
</dbReference>
<dbReference type="CDD" id="cd09858">
    <property type="entry name" value="PIN_MKT1"/>
    <property type="match status" value="1"/>
</dbReference>
<dbReference type="InterPro" id="IPR022039">
    <property type="entry name" value="MKT1_C"/>
</dbReference>
<dbReference type="RefSeq" id="XP_044547910.1">
    <property type="nucleotide sequence ID" value="XM_044695183.1"/>
</dbReference>
<dbReference type="EMBL" id="PYSW02000024">
    <property type="protein sequence ID" value="KAG2382231.1"/>
    <property type="molecule type" value="Genomic_DNA"/>
</dbReference>
<name>A0AA88GJP5_NAELO</name>
<dbReference type="SUPFAM" id="SSF88723">
    <property type="entry name" value="PIN domain-like"/>
    <property type="match status" value="1"/>
</dbReference>
<comment type="caution">
    <text evidence="4">The sequence shown here is derived from an EMBL/GenBank/DDBJ whole genome shotgun (WGS) entry which is preliminary data.</text>
</comment>
<evidence type="ECO:0000313" key="4">
    <source>
        <dbReference type="EMBL" id="KAG2382231.1"/>
    </source>
</evidence>
<dbReference type="PANTHER" id="PTHR11081:SF32">
    <property type="entry name" value="POST-TRANSCRIPTIONAL REGULATOR MKT1"/>
    <property type="match status" value="1"/>
</dbReference>
<keyword evidence="5" id="KW-1185">Reference proteome</keyword>
<evidence type="ECO:0000313" key="5">
    <source>
        <dbReference type="Proteomes" id="UP000816034"/>
    </source>
</evidence>
<dbReference type="Pfam" id="PF12246">
    <property type="entry name" value="MKT1_C"/>
    <property type="match status" value="1"/>
</dbReference>
<comment type="similarity">
    <text evidence="2">Belongs to the XPG/RAD2 endonuclease family.</text>
</comment>
<dbReference type="InterPro" id="IPR029060">
    <property type="entry name" value="PIN-like_dom_sf"/>
</dbReference>
<accession>A0AA88GJP5</accession>
<dbReference type="Proteomes" id="UP000816034">
    <property type="component" value="Unassembled WGS sequence"/>
</dbReference>
<keyword evidence="1" id="KW-0810">Translation regulation</keyword>
<evidence type="ECO:0000259" key="3">
    <source>
        <dbReference type="SMART" id="SM00485"/>
    </source>
</evidence>
<feature type="domain" description="XPG N-terminal" evidence="3">
    <location>
        <begin position="1"/>
        <end position="102"/>
    </location>
</feature>
<dbReference type="GO" id="GO:0006417">
    <property type="term" value="P:regulation of translation"/>
    <property type="evidence" value="ECO:0007669"/>
    <property type="project" value="UniProtKB-KW"/>
</dbReference>
<organism evidence="4 5">
    <name type="scientific">Naegleria lovaniensis</name>
    <name type="common">Amoeba</name>
    <dbReference type="NCBI Taxonomy" id="51637"/>
    <lineage>
        <taxon>Eukaryota</taxon>
        <taxon>Discoba</taxon>
        <taxon>Heterolobosea</taxon>
        <taxon>Tetramitia</taxon>
        <taxon>Eutetramitia</taxon>
        <taxon>Vahlkampfiidae</taxon>
        <taxon>Naegleria</taxon>
    </lineage>
</organism>
<protein>
    <recommendedName>
        <fullName evidence="3">XPG N-terminal domain-containing protein</fullName>
    </recommendedName>
</protein>
<dbReference type="InterPro" id="IPR022040">
    <property type="entry name" value="MKT1_N"/>
</dbReference>
<dbReference type="PANTHER" id="PTHR11081">
    <property type="entry name" value="FLAP ENDONUCLEASE FAMILY MEMBER"/>
    <property type="match status" value="1"/>
</dbReference>
<reference evidence="4 5" key="1">
    <citation type="journal article" date="2018" name="BMC Genomics">
        <title>The genome of Naegleria lovaniensis, the basis for a comparative approach to unravel pathogenicity factors of the human pathogenic amoeba N. fowleri.</title>
        <authorList>
            <person name="Liechti N."/>
            <person name="Schurch N."/>
            <person name="Bruggmann R."/>
            <person name="Wittwer M."/>
        </authorList>
    </citation>
    <scope>NUCLEOTIDE SEQUENCE [LARGE SCALE GENOMIC DNA]</scope>
    <source>
        <strain evidence="4 5">ATCC 30569</strain>
    </source>
</reference>
<dbReference type="AlphaFoldDB" id="A0AA88GJP5"/>
<proteinExistence type="inferred from homology"/>